<organism evidence="4 6">
    <name type="scientific">Candidatus Iainarchaeum sp</name>
    <dbReference type="NCBI Taxonomy" id="3101447"/>
    <lineage>
        <taxon>Archaea</taxon>
        <taxon>Candidatus Iainarchaeota</taxon>
        <taxon>Candidatus Iainarchaeia</taxon>
        <taxon>Candidatus Iainarchaeales</taxon>
        <taxon>Candidatus Iainarchaeaceae</taxon>
        <taxon>Candidatus Iainarchaeum</taxon>
    </lineage>
</organism>
<dbReference type="Proteomes" id="UP000678237">
    <property type="component" value="Unassembled WGS sequence"/>
</dbReference>
<dbReference type="InterPro" id="IPR007178">
    <property type="entry name" value="Spt4_arch"/>
</dbReference>
<dbReference type="InterPro" id="IPR029040">
    <property type="entry name" value="RPABC4/Spt4"/>
</dbReference>
<dbReference type="GO" id="GO:0006355">
    <property type="term" value="P:regulation of DNA-templated transcription"/>
    <property type="evidence" value="ECO:0007669"/>
    <property type="project" value="UniProtKB-UniRule"/>
</dbReference>
<dbReference type="GO" id="GO:0008270">
    <property type="term" value="F:zinc ion binding"/>
    <property type="evidence" value="ECO:0007669"/>
    <property type="project" value="UniProtKB-UniRule"/>
</dbReference>
<dbReference type="NCBIfam" id="NF041664">
    <property type="entry name" value="RNAP_arch_Epp"/>
    <property type="match status" value="1"/>
</dbReference>
<dbReference type="InterPro" id="IPR038589">
    <property type="entry name" value="Spt4_dom_sf"/>
</dbReference>
<reference evidence="6" key="1">
    <citation type="journal article" date="2020" name="bioRxiv">
        <title>A rank-normalized archaeal taxonomy based on genome phylogeny resolves widespread incomplete and uneven classifications.</title>
        <authorList>
            <person name="Rinke C."/>
            <person name="Chuvochina M."/>
            <person name="Mussig A.J."/>
            <person name="Chaumeil P.-A."/>
            <person name="Waite D.W."/>
            <person name="Whitman W.B."/>
            <person name="Parks D.H."/>
            <person name="Hugenholtz P."/>
        </authorList>
    </citation>
    <scope>NUCLEOTIDE SEQUENCE [LARGE SCALE GENOMIC DNA]</scope>
</reference>
<dbReference type="EMBL" id="JAGVWE010000004">
    <property type="protein sequence ID" value="MBS3063096.1"/>
    <property type="molecule type" value="Genomic_DNA"/>
</dbReference>
<keyword evidence="1 2" id="KW-0804">Transcription</keyword>
<dbReference type="SUPFAM" id="SSF63393">
    <property type="entry name" value="RNA polymerase subunits"/>
    <property type="match status" value="1"/>
</dbReference>
<feature type="domain" description="Spt4/RpoE2 zinc finger" evidence="3">
    <location>
        <begin position="5"/>
        <end position="64"/>
    </location>
</feature>
<feature type="binding site" evidence="2">
    <location>
        <position position="8"/>
    </location>
    <ligand>
        <name>Zn(2+)</name>
        <dbReference type="ChEBI" id="CHEBI:29105"/>
    </ligand>
</feature>
<dbReference type="Gene3D" id="2.20.28.90">
    <property type="match status" value="1"/>
</dbReference>
<keyword evidence="2" id="KW-0862">Zinc</keyword>
<evidence type="ECO:0000313" key="4">
    <source>
        <dbReference type="EMBL" id="HIH16231.1"/>
    </source>
</evidence>
<dbReference type="HAMAP" id="MF_00949">
    <property type="entry name" value="Spt4_arch"/>
    <property type="match status" value="1"/>
</dbReference>
<dbReference type="AlphaFoldDB" id="A0A7J4JEM9"/>
<dbReference type="SMART" id="SM01389">
    <property type="entry name" value="Spt4"/>
    <property type="match status" value="1"/>
</dbReference>
<comment type="subunit">
    <text evidence="2">Heterodimer composed of Spt4 and Spt5.</text>
</comment>
<accession>A0A7J4JEM9</accession>
<reference evidence="5" key="2">
    <citation type="submission" date="2021-03" db="EMBL/GenBank/DDBJ databases">
        <authorList>
            <person name="Jaffe A."/>
        </authorList>
    </citation>
    <scope>NUCLEOTIDE SEQUENCE</scope>
    <source>
        <strain evidence="5">RIFCSPLOWO2_01_FULL_58_19</strain>
    </source>
</reference>
<evidence type="ECO:0000256" key="2">
    <source>
        <dbReference type="HAMAP-Rule" id="MF_00949"/>
    </source>
</evidence>
<keyword evidence="2" id="KW-0805">Transcription regulation</keyword>
<comment type="caution">
    <text evidence="4">The sequence shown here is derived from an EMBL/GenBank/DDBJ whole genome shotgun (WGS) entry which is preliminary data.</text>
</comment>
<sequence>MASKGKACRQCRKVIEEGDKCPVCGSTSFTTFWRGYVVIINPEQSSIAQKMGLTTIGKHALRLSR</sequence>
<keyword evidence="2" id="KW-0479">Metal-binding</keyword>
<feature type="binding site" evidence="2">
    <location>
        <position position="11"/>
    </location>
    <ligand>
        <name>Zn(2+)</name>
        <dbReference type="ChEBI" id="CHEBI:29105"/>
    </ligand>
</feature>
<keyword evidence="4" id="KW-0240">DNA-directed RNA polymerase</keyword>
<evidence type="ECO:0000256" key="1">
    <source>
        <dbReference type="ARBA" id="ARBA00023163"/>
    </source>
</evidence>
<dbReference type="Proteomes" id="UP000564964">
    <property type="component" value="Unassembled WGS sequence"/>
</dbReference>
<dbReference type="EMBL" id="DUGH01000058">
    <property type="protein sequence ID" value="HIH16231.1"/>
    <property type="molecule type" value="Genomic_DNA"/>
</dbReference>
<evidence type="ECO:0000313" key="5">
    <source>
        <dbReference type="EMBL" id="MBS3063096.1"/>
    </source>
</evidence>
<feature type="binding site" evidence="2">
    <location>
        <position position="21"/>
    </location>
    <ligand>
        <name>Zn(2+)</name>
        <dbReference type="ChEBI" id="CHEBI:29105"/>
    </ligand>
</feature>
<dbReference type="PANTHER" id="PTHR40704:SF1">
    <property type="entry name" value="TRANSCRIPTION ELONGATION FACTOR SPT4"/>
    <property type="match status" value="1"/>
</dbReference>
<comment type="function">
    <text evidence="2">Stimulates transcription elongation.</text>
</comment>
<comment type="similarity">
    <text evidence="2">Belongs to the archaeal Spt4 family.</text>
</comment>
<name>A0A7J4JEM9_9ARCH</name>
<feature type="binding site" evidence="2">
    <location>
        <position position="24"/>
    </location>
    <ligand>
        <name>Zn(2+)</name>
        <dbReference type="ChEBI" id="CHEBI:29105"/>
    </ligand>
</feature>
<proteinExistence type="inferred from homology"/>
<dbReference type="Pfam" id="PF06093">
    <property type="entry name" value="Spt4"/>
    <property type="match status" value="1"/>
</dbReference>
<protein>
    <recommendedName>
        <fullName evidence="2">Transcription elongation factor Spt4</fullName>
    </recommendedName>
</protein>
<evidence type="ECO:0000259" key="3">
    <source>
        <dbReference type="SMART" id="SM01389"/>
    </source>
</evidence>
<dbReference type="GO" id="GO:0000428">
    <property type="term" value="C:DNA-directed RNA polymerase complex"/>
    <property type="evidence" value="ECO:0007669"/>
    <property type="project" value="UniProtKB-KW"/>
</dbReference>
<evidence type="ECO:0000313" key="6">
    <source>
        <dbReference type="Proteomes" id="UP000564964"/>
    </source>
</evidence>
<dbReference type="InterPro" id="IPR022800">
    <property type="entry name" value="Spt4/RpoE2_Znf"/>
</dbReference>
<dbReference type="PANTHER" id="PTHR40704">
    <property type="entry name" value="TRANSCRIPTION ELONGATION FACTOR SPT4"/>
    <property type="match status" value="1"/>
</dbReference>
<reference evidence="5" key="3">
    <citation type="submission" date="2021-05" db="EMBL/GenBank/DDBJ databases">
        <title>Protein family content uncovers lineage relationships and bacterial pathway maintenance mechanisms in DPANN archaea.</title>
        <authorList>
            <person name="Castelle C.J."/>
            <person name="Meheust R."/>
            <person name="Jaffe A.L."/>
            <person name="Seitz K."/>
            <person name="Gong X."/>
            <person name="Baker B.J."/>
            <person name="Banfield J.F."/>
        </authorList>
    </citation>
    <scope>NUCLEOTIDE SEQUENCE</scope>
    <source>
        <strain evidence="5">RIFCSPLOWO2_01_FULL_58_19</strain>
    </source>
</reference>
<gene>
    <name evidence="2" type="primary">spt4</name>
    <name evidence="4" type="ORF">HA252_02390</name>
    <name evidence="5" type="ORF">J4203_04435</name>
</gene>